<comment type="caution">
    <text evidence="2">The sequence shown here is derived from an EMBL/GenBank/DDBJ whole genome shotgun (WGS) entry which is preliminary data.</text>
</comment>
<dbReference type="Proteomes" id="UP000318571">
    <property type="component" value="Chromosome 7"/>
</dbReference>
<gene>
    <name evidence="2" type="ORF">TCAL_16155</name>
</gene>
<keyword evidence="3" id="KW-1185">Reference proteome</keyword>
<evidence type="ECO:0000256" key="1">
    <source>
        <dbReference type="ARBA" id="ARBA00022441"/>
    </source>
</evidence>
<evidence type="ECO:0000313" key="3">
    <source>
        <dbReference type="Proteomes" id="UP000318571"/>
    </source>
</evidence>
<evidence type="ECO:0000313" key="2">
    <source>
        <dbReference type="EMBL" id="TRY72337.1"/>
    </source>
</evidence>
<dbReference type="InterPro" id="IPR006652">
    <property type="entry name" value="Kelch_1"/>
</dbReference>
<accession>A0A553P3S5</accession>
<keyword evidence="1" id="KW-0880">Kelch repeat</keyword>
<dbReference type="SUPFAM" id="SSF117281">
    <property type="entry name" value="Kelch motif"/>
    <property type="match status" value="1"/>
</dbReference>
<dbReference type="InterPro" id="IPR015915">
    <property type="entry name" value="Kelch-typ_b-propeller"/>
</dbReference>
<proteinExistence type="predicted"/>
<feature type="non-terminal residue" evidence="2">
    <location>
        <position position="249"/>
    </location>
</feature>
<dbReference type="AlphaFoldDB" id="A0A553P3S5"/>
<dbReference type="Gene3D" id="2.120.10.80">
    <property type="entry name" value="Kelch-type beta propeller"/>
    <property type="match status" value="1"/>
</dbReference>
<reference evidence="2 3" key="1">
    <citation type="journal article" date="2018" name="Nat. Ecol. Evol.">
        <title>Genomic signatures of mitonuclear coevolution across populations of Tigriopus californicus.</title>
        <authorList>
            <person name="Barreto F.S."/>
            <person name="Watson E.T."/>
            <person name="Lima T.G."/>
            <person name="Willett C.S."/>
            <person name="Edmands S."/>
            <person name="Li W."/>
            <person name="Burton R.S."/>
        </authorList>
    </citation>
    <scope>NUCLEOTIDE SEQUENCE [LARGE SCALE GENOMIC DNA]</scope>
    <source>
        <strain evidence="2 3">San Diego</strain>
    </source>
</reference>
<dbReference type="EMBL" id="VCGU01000008">
    <property type="protein sequence ID" value="TRY72337.1"/>
    <property type="molecule type" value="Genomic_DNA"/>
</dbReference>
<protein>
    <submittedName>
        <fullName evidence="2">Uncharacterized protein</fullName>
    </submittedName>
</protein>
<name>A0A553P3S5_TIGCA</name>
<organism evidence="2 3">
    <name type="scientific">Tigriopus californicus</name>
    <name type="common">Marine copepod</name>
    <dbReference type="NCBI Taxonomy" id="6832"/>
    <lineage>
        <taxon>Eukaryota</taxon>
        <taxon>Metazoa</taxon>
        <taxon>Ecdysozoa</taxon>
        <taxon>Arthropoda</taxon>
        <taxon>Crustacea</taxon>
        <taxon>Multicrustacea</taxon>
        <taxon>Hexanauplia</taxon>
        <taxon>Copepoda</taxon>
        <taxon>Harpacticoida</taxon>
        <taxon>Harpacticidae</taxon>
        <taxon>Tigriopus</taxon>
    </lineage>
</organism>
<dbReference type="SMART" id="SM00612">
    <property type="entry name" value="Kelch"/>
    <property type="match status" value="2"/>
</dbReference>
<sequence length="249" mass="27188">MTCTTLEAAPGDAIVVGPPENITRFWLKRGHVEKVSRFAILTESSSFSEHFSSPNPIATFLRIPGSVESESFPVHHSFDWGLLMCAVKSKKCNKWVYGSEVWEDAPALLSRHEETLDYNQVGLINNNLWVIGGFAAGRTYSPTEYFSPEGQWVLGPNLSHPLNKFGVAPISDSQVLIVGGTMNGQYQMNIRVFDLVNGTWSTIDTHPERVALVACARHTLLNGKEVVICTGGKCQSSCGSPIDAFGITG</sequence>